<gene>
    <name evidence="2" type="ORF">HQ36_07045</name>
</gene>
<dbReference type="RefSeq" id="WP_036884655.1">
    <property type="nucleotide sequence ID" value="NZ_JQZW01000012.1"/>
</dbReference>
<sequence>MKKKVLFLAILIALCGLTSSMQAQEKKSSPRLDINLRGGVGSMSMPHSLFTPHTAIATMTVEGWLNDFWKVGLQVSTQEMHLGEQSLLSPRERAFNQLFVGPSISLNKRLDSWKEWGANATLSVGYTYLFNSHLNKKDTPLAAPFYTFNKAQHGWGLHFSVDLRRYIGMYYVGLGYALEGRMIKVESKKGAVSHSIGTPQLVFGIVL</sequence>
<name>A0A0A2G5H1_9PORP</name>
<protein>
    <recommendedName>
        <fullName evidence="4">Outer membrane protein beta-barrel domain-containing protein</fullName>
    </recommendedName>
</protein>
<evidence type="ECO:0000313" key="2">
    <source>
        <dbReference type="EMBL" id="KGN97620.1"/>
    </source>
</evidence>
<feature type="chain" id="PRO_5001987633" description="Outer membrane protein beta-barrel domain-containing protein" evidence="1">
    <location>
        <begin position="24"/>
        <end position="207"/>
    </location>
</feature>
<dbReference type="AlphaFoldDB" id="A0A0A2G5H1"/>
<reference evidence="2 3" key="1">
    <citation type="submission" date="2014-08" db="EMBL/GenBank/DDBJ databases">
        <title>Porphyromonas gingivicanis strain:COT-022_OH1391 Genome sequencing.</title>
        <authorList>
            <person name="Wallis C."/>
            <person name="Deusch O."/>
            <person name="O'Flynn C."/>
            <person name="Davis I."/>
            <person name="Jospin G."/>
            <person name="Darling A.E."/>
            <person name="Coil D.A."/>
            <person name="Alexiev A."/>
            <person name="Horsfall A."/>
            <person name="Kirkwood N."/>
            <person name="Harris S."/>
            <person name="Eisen J.A."/>
        </authorList>
    </citation>
    <scope>NUCLEOTIDE SEQUENCE [LARGE SCALE GENOMIC DNA]</scope>
    <source>
        <strain evidence="3">COT-022 OH1391</strain>
    </source>
</reference>
<proteinExistence type="predicted"/>
<dbReference type="Proteomes" id="UP000030134">
    <property type="component" value="Unassembled WGS sequence"/>
</dbReference>
<organism evidence="2 3">
    <name type="scientific">Porphyromonas gingivicanis</name>
    <dbReference type="NCBI Taxonomy" id="266762"/>
    <lineage>
        <taxon>Bacteria</taxon>
        <taxon>Pseudomonadati</taxon>
        <taxon>Bacteroidota</taxon>
        <taxon>Bacteroidia</taxon>
        <taxon>Bacteroidales</taxon>
        <taxon>Porphyromonadaceae</taxon>
        <taxon>Porphyromonas</taxon>
    </lineage>
</organism>
<comment type="caution">
    <text evidence="2">The sequence shown here is derived from an EMBL/GenBank/DDBJ whole genome shotgun (WGS) entry which is preliminary data.</text>
</comment>
<evidence type="ECO:0008006" key="4">
    <source>
        <dbReference type="Google" id="ProtNLM"/>
    </source>
</evidence>
<feature type="signal peptide" evidence="1">
    <location>
        <begin position="1"/>
        <end position="23"/>
    </location>
</feature>
<dbReference type="OrthoDB" id="9968848at2"/>
<dbReference type="EMBL" id="JQZW01000012">
    <property type="protein sequence ID" value="KGN97620.1"/>
    <property type="molecule type" value="Genomic_DNA"/>
</dbReference>
<accession>A0A0A2G5H1</accession>
<keyword evidence="3" id="KW-1185">Reference proteome</keyword>
<evidence type="ECO:0000313" key="3">
    <source>
        <dbReference type="Proteomes" id="UP000030134"/>
    </source>
</evidence>
<evidence type="ECO:0000256" key="1">
    <source>
        <dbReference type="SAM" id="SignalP"/>
    </source>
</evidence>
<keyword evidence="1" id="KW-0732">Signal</keyword>